<dbReference type="Proteomes" id="UP001646157">
    <property type="component" value="Unassembled WGS sequence"/>
</dbReference>
<keyword evidence="2" id="KW-1185">Reference proteome</keyword>
<dbReference type="RefSeq" id="WP_239587353.1">
    <property type="nucleotide sequence ID" value="NZ_JAFBDZ010000001.1"/>
</dbReference>
<name>A0ABS2N7Z2_9BACI</name>
<gene>
    <name evidence="1" type="ORF">JOC86_000518</name>
</gene>
<comment type="caution">
    <text evidence="1">The sequence shown here is derived from an EMBL/GenBank/DDBJ whole genome shotgun (WGS) entry which is preliminary data.</text>
</comment>
<accession>A0ABS2N7Z2</accession>
<dbReference type="EMBL" id="JAFBDZ010000001">
    <property type="protein sequence ID" value="MBM7583981.1"/>
    <property type="molecule type" value="Genomic_DNA"/>
</dbReference>
<protein>
    <submittedName>
        <fullName evidence="1">Uncharacterized protein</fullName>
    </submittedName>
</protein>
<organism evidence="1 2">
    <name type="scientific">Rossellomorea pakistanensis</name>
    <dbReference type="NCBI Taxonomy" id="992288"/>
    <lineage>
        <taxon>Bacteria</taxon>
        <taxon>Bacillati</taxon>
        <taxon>Bacillota</taxon>
        <taxon>Bacilli</taxon>
        <taxon>Bacillales</taxon>
        <taxon>Bacillaceae</taxon>
        <taxon>Rossellomorea</taxon>
    </lineage>
</organism>
<reference evidence="1 2" key="1">
    <citation type="submission" date="2021-01" db="EMBL/GenBank/DDBJ databases">
        <title>Genomic Encyclopedia of Type Strains, Phase IV (KMG-IV): sequencing the most valuable type-strain genomes for metagenomic binning, comparative biology and taxonomic classification.</title>
        <authorList>
            <person name="Goeker M."/>
        </authorList>
    </citation>
    <scope>NUCLEOTIDE SEQUENCE [LARGE SCALE GENOMIC DNA]</scope>
    <source>
        <strain evidence="1 2">DSM 24834</strain>
    </source>
</reference>
<proteinExistence type="predicted"/>
<evidence type="ECO:0000313" key="2">
    <source>
        <dbReference type="Proteomes" id="UP001646157"/>
    </source>
</evidence>
<sequence>MESIEMIDLDEENIEDKGCYCLRSKPSSTGYINKNNWLKGRLNEGLKYIKIMENSKPAGFIEYVPVEYY</sequence>
<evidence type="ECO:0000313" key="1">
    <source>
        <dbReference type="EMBL" id="MBM7583981.1"/>
    </source>
</evidence>